<name>A0A670ZLY3_PSETE</name>
<dbReference type="OMA" id="DPAKHGY"/>
<dbReference type="PANTHER" id="PTHR21324">
    <property type="entry name" value="FASTING-INDUCIBLE INTEGRAL MEMBRANE PROTEIN TM6P1-RELATED"/>
    <property type="match status" value="1"/>
</dbReference>
<proteinExistence type="inferred from homology"/>
<evidence type="ECO:0000256" key="9">
    <source>
        <dbReference type="ARBA" id="ARBA00030381"/>
    </source>
</evidence>
<protein>
    <recommendedName>
        <fullName evidence="3">Transmembrane protein 150A</fullName>
    </recommendedName>
    <alternativeName>
        <fullName evidence="9">Transmembrane protein 150</fullName>
    </alternativeName>
</protein>
<feature type="transmembrane region" description="Helical" evidence="11">
    <location>
        <begin position="175"/>
        <end position="196"/>
    </location>
</feature>
<dbReference type="GO" id="GO:0072659">
    <property type="term" value="P:protein localization to plasma membrane"/>
    <property type="evidence" value="ECO:0007669"/>
    <property type="project" value="Ensembl"/>
</dbReference>
<evidence type="ECO:0000256" key="5">
    <source>
        <dbReference type="ARBA" id="ARBA00022692"/>
    </source>
</evidence>
<feature type="transmembrane region" description="Helical" evidence="11">
    <location>
        <begin position="139"/>
        <end position="163"/>
    </location>
</feature>
<evidence type="ECO:0000256" key="2">
    <source>
        <dbReference type="ARBA" id="ARBA00006565"/>
    </source>
</evidence>
<keyword evidence="8" id="KW-0325">Glycoprotein</keyword>
<evidence type="ECO:0000313" key="14">
    <source>
        <dbReference type="Proteomes" id="UP000472273"/>
    </source>
</evidence>
<gene>
    <name evidence="13" type="primary">TMEM150A</name>
</gene>
<dbReference type="Pfam" id="PF10277">
    <property type="entry name" value="Frag1"/>
    <property type="match status" value="1"/>
</dbReference>
<accession>A0A670ZLY3</accession>
<dbReference type="GeneTree" id="ENSGT01030000234578"/>
<dbReference type="GO" id="GO:0005886">
    <property type="term" value="C:plasma membrane"/>
    <property type="evidence" value="ECO:0007669"/>
    <property type="project" value="UniProtKB-SubCell"/>
</dbReference>
<dbReference type="GO" id="GO:0046854">
    <property type="term" value="P:phosphatidylinositol phosphate biosynthetic process"/>
    <property type="evidence" value="ECO:0007669"/>
    <property type="project" value="Ensembl"/>
</dbReference>
<dbReference type="InterPro" id="IPR050911">
    <property type="entry name" value="DRAM/TMEM150_Autophagy_Mod"/>
</dbReference>
<keyword evidence="6 11" id="KW-1133">Transmembrane helix</keyword>
<feature type="transmembrane region" description="Helical" evidence="11">
    <location>
        <begin position="78"/>
        <end position="98"/>
    </location>
</feature>
<evidence type="ECO:0000256" key="6">
    <source>
        <dbReference type="ARBA" id="ARBA00022989"/>
    </source>
</evidence>
<evidence type="ECO:0000256" key="10">
    <source>
        <dbReference type="SAM" id="MobiDB-lite"/>
    </source>
</evidence>
<reference evidence="13" key="1">
    <citation type="submission" date="2025-08" db="UniProtKB">
        <authorList>
            <consortium name="Ensembl"/>
        </authorList>
    </citation>
    <scope>IDENTIFICATION</scope>
</reference>
<evidence type="ECO:0000256" key="3">
    <source>
        <dbReference type="ARBA" id="ARBA00016019"/>
    </source>
</evidence>
<evidence type="ECO:0000256" key="1">
    <source>
        <dbReference type="ARBA" id="ARBA00004651"/>
    </source>
</evidence>
<feature type="transmembrane region" description="Helical" evidence="11">
    <location>
        <begin position="5"/>
        <end position="26"/>
    </location>
</feature>
<feature type="compositionally biased region" description="Polar residues" evidence="10">
    <location>
        <begin position="311"/>
        <end position="320"/>
    </location>
</feature>
<comment type="similarity">
    <text evidence="2">Belongs to the DRAM/TMEM150 family.</text>
</comment>
<feature type="domain" description="CWH43-like N-terminal" evidence="12">
    <location>
        <begin position="4"/>
        <end position="195"/>
    </location>
</feature>
<dbReference type="AlphaFoldDB" id="A0A670ZLY3"/>
<evidence type="ECO:0000256" key="11">
    <source>
        <dbReference type="SAM" id="Phobius"/>
    </source>
</evidence>
<feature type="transmembrane region" description="Helical" evidence="11">
    <location>
        <begin position="110"/>
        <end position="133"/>
    </location>
</feature>
<dbReference type="PANTHER" id="PTHR21324:SF6">
    <property type="entry name" value="TRANSMEMBRANE PROTEIN 150A"/>
    <property type="match status" value="1"/>
</dbReference>
<organism evidence="13 14">
    <name type="scientific">Pseudonaja textilis</name>
    <name type="common">Eastern brown snake</name>
    <dbReference type="NCBI Taxonomy" id="8673"/>
    <lineage>
        <taxon>Eukaryota</taxon>
        <taxon>Metazoa</taxon>
        <taxon>Chordata</taxon>
        <taxon>Craniata</taxon>
        <taxon>Vertebrata</taxon>
        <taxon>Euteleostomi</taxon>
        <taxon>Lepidosauria</taxon>
        <taxon>Squamata</taxon>
        <taxon>Bifurcata</taxon>
        <taxon>Unidentata</taxon>
        <taxon>Episquamata</taxon>
        <taxon>Toxicofera</taxon>
        <taxon>Serpentes</taxon>
        <taxon>Colubroidea</taxon>
        <taxon>Elapidae</taxon>
        <taxon>Hydrophiinae</taxon>
        <taxon>Pseudonaja</taxon>
    </lineage>
</organism>
<evidence type="ECO:0000259" key="12">
    <source>
        <dbReference type="Pfam" id="PF10277"/>
    </source>
</evidence>
<reference evidence="13" key="2">
    <citation type="submission" date="2025-09" db="UniProtKB">
        <authorList>
            <consortium name="Ensembl"/>
        </authorList>
    </citation>
    <scope>IDENTIFICATION</scope>
</reference>
<feature type="region of interest" description="Disordered" evidence="10">
    <location>
        <begin position="311"/>
        <end position="330"/>
    </location>
</feature>
<evidence type="ECO:0000256" key="8">
    <source>
        <dbReference type="ARBA" id="ARBA00023180"/>
    </source>
</evidence>
<dbReference type="Proteomes" id="UP000472273">
    <property type="component" value="Unplaced"/>
</dbReference>
<evidence type="ECO:0000256" key="7">
    <source>
        <dbReference type="ARBA" id="ARBA00023136"/>
    </source>
</evidence>
<evidence type="ECO:0000313" key="13">
    <source>
        <dbReference type="Ensembl" id="ENSPTXP00000023881.1"/>
    </source>
</evidence>
<sequence length="330" mass="35583">MTAWIILPISLSIFSITGIWIVYAMAVMNHHVCPVENWSYNESCSADSTKHGYPKSCCTLEDIPLISKCGTYPPESCLFSLIGNIGAFLVAIICFLRYGQLLEQRQASGVNTAALVSGCTNAAGLVVVGNFQVDYAKSLHYIGAGVAFPAGLLFVCLQCFLSYHSAASALDSWMAHLRVVLSTMAFVSLVLSILFWQPRAPEALPASVARVPSPKRRASLAWAPGLPTPNLGQGPFLPLLLPRPFLDSAAGGIFFIHQSFLLQHLAAICEWVFVMDILVFYGTFSYEFGTVSNETLVAALQHSSGRGCKSPGSSSTSTHLNCHPESIAMI</sequence>
<keyword evidence="5 11" id="KW-0812">Transmembrane</keyword>
<keyword evidence="14" id="KW-1185">Reference proteome</keyword>
<keyword evidence="4" id="KW-1003">Cell membrane</keyword>
<dbReference type="InterPro" id="IPR019402">
    <property type="entry name" value="CWH43_N"/>
</dbReference>
<comment type="subcellular location">
    <subcellularLocation>
        <location evidence="1">Cell membrane</location>
        <topology evidence="1">Multi-pass membrane protein</topology>
    </subcellularLocation>
</comment>
<keyword evidence="7 11" id="KW-0472">Membrane</keyword>
<dbReference type="Ensembl" id="ENSPTXT00000024622.1">
    <property type="protein sequence ID" value="ENSPTXP00000023881.1"/>
    <property type="gene ID" value="ENSPTXG00000016598.1"/>
</dbReference>
<evidence type="ECO:0000256" key="4">
    <source>
        <dbReference type="ARBA" id="ARBA00022475"/>
    </source>
</evidence>